<dbReference type="Proteomes" id="UP001610631">
    <property type="component" value="Unassembled WGS sequence"/>
</dbReference>
<feature type="transmembrane region" description="Helical" evidence="2">
    <location>
        <begin position="55"/>
        <end position="77"/>
    </location>
</feature>
<evidence type="ECO:0000313" key="3">
    <source>
        <dbReference type="EMBL" id="MFH7594312.1"/>
    </source>
</evidence>
<dbReference type="InterPro" id="IPR045428">
    <property type="entry name" value="EACC1"/>
</dbReference>
<keyword evidence="2" id="KW-1133">Transmembrane helix</keyword>
<accession>A0ABW7P8C9</accession>
<protein>
    <submittedName>
        <fullName evidence="3">Uncharacterized protein</fullName>
    </submittedName>
</protein>
<keyword evidence="4" id="KW-1185">Reference proteome</keyword>
<comment type="caution">
    <text evidence="3">The sequence shown here is derived from an EMBL/GenBank/DDBJ whole genome shotgun (WGS) entry which is preliminary data.</text>
</comment>
<feature type="compositionally biased region" description="Low complexity" evidence="1">
    <location>
        <begin position="141"/>
        <end position="163"/>
    </location>
</feature>
<organism evidence="3 4">
    <name type="scientific">Streptomyces racemochromogenes</name>
    <dbReference type="NCBI Taxonomy" id="67353"/>
    <lineage>
        <taxon>Bacteria</taxon>
        <taxon>Bacillati</taxon>
        <taxon>Actinomycetota</taxon>
        <taxon>Actinomycetes</taxon>
        <taxon>Kitasatosporales</taxon>
        <taxon>Streptomycetaceae</taxon>
        <taxon>Streptomyces</taxon>
    </lineage>
</organism>
<evidence type="ECO:0000256" key="2">
    <source>
        <dbReference type="SAM" id="Phobius"/>
    </source>
</evidence>
<dbReference type="Pfam" id="PF19953">
    <property type="entry name" value="EACC1"/>
    <property type="match status" value="1"/>
</dbReference>
<dbReference type="RefSeq" id="WP_395508251.1">
    <property type="nucleotide sequence ID" value="NZ_JBBDHD010000007.1"/>
</dbReference>
<keyword evidence="2" id="KW-0812">Transmembrane</keyword>
<proteinExistence type="predicted"/>
<evidence type="ECO:0000313" key="4">
    <source>
        <dbReference type="Proteomes" id="UP001610631"/>
    </source>
</evidence>
<gene>
    <name evidence="3" type="ORF">WDV06_04300</name>
</gene>
<reference evidence="3 4" key="1">
    <citation type="submission" date="2024-03" db="EMBL/GenBank/DDBJ databases">
        <title>Whole genome sequencing of Streptomyces racemochromogenes, to identify antimicrobial biosynthetic gene clusters.</title>
        <authorList>
            <person name="Suryawanshi P."/>
            <person name="Krishnaraj P.U."/>
            <person name="Arun Y.P."/>
            <person name="Suryawanshi M.P."/>
            <person name="Rakshit O."/>
        </authorList>
    </citation>
    <scope>NUCLEOTIDE SEQUENCE [LARGE SCALE GENOMIC DNA]</scope>
    <source>
        <strain evidence="3 4">AUDT626</strain>
    </source>
</reference>
<dbReference type="EMBL" id="JBBDHD010000007">
    <property type="protein sequence ID" value="MFH7594312.1"/>
    <property type="molecule type" value="Genomic_DNA"/>
</dbReference>
<name>A0ABW7P8C9_9ACTN</name>
<sequence length="163" mass="16505">MRVVITVEGGSRSDDSGALPELRRRLSEEPELRGRVRRHLGEPPPPDAMGLGSDALIAVLAPGGVAAVLAGAIVAWVQSRRGDQTVTITTGEGTEITISTTRVRGLDARQSADLARELAAMLGAPPAAPAPEPAAAPAPEPAAGTAPAGAPPAAEAPPTRRLP</sequence>
<evidence type="ECO:0000256" key="1">
    <source>
        <dbReference type="SAM" id="MobiDB-lite"/>
    </source>
</evidence>
<feature type="compositionally biased region" description="Pro residues" evidence="1">
    <location>
        <begin position="126"/>
        <end position="140"/>
    </location>
</feature>
<keyword evidence="2" id="KW-0472">Membrane</keyword>
<feature type="region of interest" description="Disordered" evidence="1">
    <location>
        <begin position="123"/>
        <end position="163"/>
    </location>
</feature>